<keyword evidence="4 6" id="KW-1133">Transmembrane helix</keyword>
<feature type="transmembrane region" description="Helical" evidence="6">
    <location>
        <begin position="160"/>
        <end position="187"/>
    </location>
</feature>
<name>A0ABY4SDY0_AQUTE</name>
<dbReference type="Pfam" id="PF01810">
    <property type="entry name" value="LysE"/>
    <property type="match status" value="1"/>
</dbReference>
<accession>A0ABY4SDY0</accession>
<evidence type="ECO:0000256" key="5">
    <source>
        <dbReference type="ARBA" id="ARBA00023136"/>
    </source>
</evidence>
<dbReference type="PANTHER" id="PTHR30086">
    <property type="entry name" value="ARGININE EXPORTER PROTEIN ARGO"/>
    <property type="match status" value="1"/>
</dbReference>
<reference evidence="7" key="1">
    <citation type="submission" date="2022-05" db="EMBL/GenBank/DDBJ databases">
        <title>An RpoN-dependent PEP-CTERM gene is involved in floc formation of an Aquincola tertiaricarbonis strain.</title>
        <authorList>
            <person name="Qiu D."/>
            <person name="Xia M."/>
        </authorList>
    </citation>
    <scope>NUCLEOTIDE SEQUENCE</scope>
    <source>
        <strain evidence="7">RN12</strain>
    </source>
</reference>
<evidence type="ECO:0000256" key="4">
    <source>
        <dbReference type="ARBA" id="ARBA00022989"/>
    </source>
</evidence>
<organism evidence="7 8">
    <name type="scientific">Aquincola tertiaricarbonis</name>
    <dbReference type="NCBI Taxonomy" id="391953"/>
    <lineage>
        <taxon>Bacteria</taxon>
        <taxon>Pseudomonadati</taxon>
        <taxon>Pseudomonadota</taxon>
        <taxon>Betaproteobacteria</taxon>
        <taxon>Burkholderiales</taxon>
        <taxon>Sphaerotilaceae</taxon>
        <taxon>Aquincola</taxon>
    </lineage>
</organism>
<dbReference type="Proteomes" id="UP001056201">
    <property type="component" value="Chromosome 2"/>
</dbReference>
<keyword evidence="8" id="KW-1185">Reference proteome</keyword>
<keyword evidence="3 6" id="KW-0812">Transmembrane</keyword>
<evidence type="ECO:0000256" key="1">
    <source>
        <dbReference type="ARBA" id="ARBA00004651"/>
    </source>
</evidence>
<keyword evidence="2" id="KW-1003">Cell membrane</keyword>
<feature type="transmembrane region" description="Helical" evidence="6">
    <location>
        <begin position="193"/>
        <end position="212"/>
    </location>
</feature>
<evidence type="ECO:0000313" key="7">
    <source>
        <dbReference type="EMBL" id="URI10337.1"/>
    </source>
</evidence>
<feature type="transmembrane region" description="Helical" evidence="6">
    <location>
        <begin position="84"/>
        <end position="101"/>
    </location>
</feature>
<evidence type="ECO:0000256" key="6">
    <source>
        <dbReference type="SAM" id="Phobius"/>
    </source>
</evidence>
<evidence type="ECO:0000313" key="8">
    <source>
        <dbReference type="Proteomes" id="UP001056201"/>
    </source>
</evidence>
<feature type="transmembrane region" description="Helical" evidence="6">
    <location>
        <begin position="52"/>
        <end position="72"/>
    </location>
</feature>
<comment type="subcellular location">
    <subcellularLocation>
        <location evidence="1">Cell membrane</location>
        <topology evidence="1">Multi-pass membrane protein</topology>
    </subcellularLocation>
</comment>
<dbReference type="RefSeq" id="WP_250198541.1">
    <property type="nucleotide sequence ID" value="NZ_CP097636.1"/>
</dbReference>
<proteinExistence type="predicted"/>
<dbReference type="PANTHER" id="PTHR30086:SF20">
    <property type="entry name" value="ARGININE EXPORTER PROTEIN ARGO-RELATED"/>
    <property type="match status" value="1"/>
</dbReference>
<gene>
    <name evidence="7" type="ORF">MW290_15075</name>
</gene>
<dbReference type="InterPro" id="IPR001123">
    <property type="entry name" value="LeuE-type"/>
</dbReference>
<keyword evidence="5 6" id="KW-0472">Membrane</keyword>
<evidence type="ECO:0000256" key="2">
    <source>
        <dbReference type="ARBA" id="ARBA00022475"/>
    </source>
</evidence>
<sequence>MLASPTTWLPGAPPLTVFLNGFVLMAGLIVAIGAQNALILRQGLMRRHVGPVVAFCAASDVLLVMAGVFGVGTALTRLPLLMEALRWGGALFLAWCGWRAARRAWRPGSQGLTAATSAQGLAATLGTTAALTFLNPHVYLDTLVLVGTVAAQQPSAARPLFAAGAGSASVLWFLLLGYGAAALAPWLARPATWRVVDGCVALVMFGVAASLIRGQL</sequence>
<evidence type="ECO:0000256" key="3">
    <source>
        <dbReference type="ARBA" id="ARBA00022692"/>
    </source>
</evidence>
<dbReference type="EMBL" id="CP097636">
    <property type="protein sequence ID" value="URI10337.1"/>
    <property type="molecule type" value="Genomic_DNA"/>
</dbReference>
<feature type="transmembrane region" description="Helical" evidence="6">
    <location>
        <begin position="17"/>
        <end position="40"/>
    </location>
</feature>
<protein>
    <submittedName>
        <fullName evidence="7">LysE/ArgO family amino acid transporter</fullName>
    </submittedName>
</protein>